<protein>
    <submittedName>
        <fullName evidence="1">Uncharacterized protein</fullName>
    </submittedName>
</protein>
<sequence>MANWCDLPLEVKEKIIIAFLHQKTICLQLDEKFSNPLSNLLLVSKNFLSPVELATAIFLPETAVTFRAMLPHNLRDLVLTAGSTKIASIKVLKLGTLSERGTKDFTNLQVNTEILSAMPKLQKLHLLVGHAPIILINPCGCDKSERPWGFYRGFCSCPPLEGLEKAHLRARIPATVWQDYLTNFAQLPYVFKSSPDRTWTTDVIKAALKRTPVLEVQLDFMQVFRNRTNEMEESKIMSMSTKDWIIRTAHGEHEIKFPQLAARQDFLGEDAECEAQKLLAEMISAYNAYAPGEGCKYKADVDGPLFT</sequence>
<evidence type="ECO:0000313" key="1">
    <source>
        <dbReference type="EMBL" id="KAJ9655571.1"/>
    </source>
</evidence>
<name>A0ACC3A5B6_9EURO</name>
<gene>
    <name evidence="1" type="ORF">H2198_005572</name>
</gene>
<proteinExistence type="predicted"/>
<dbReference type="EMBL" id="JAPDRQ010000093">
    <property type="protein sequence ID" value="KAJ9655571.1"/>
    <property type="molecule type" value="Genomic_DNA"/>
</dbReference>
<evidence type="ECO:0000313" key="2">
    <source>
        <dbReference type="Proteomes" id="UP001172386"/>
    </source>
</evidence>
<keyword evidence="2" id="KW-1185">Reference proteome</keyword>
<accession>A0ACC3A5B6</accession>
<comment type="caution">
    <text evidence="1">The sequence shown here is derived from an EMBL/GenBank/DDBJ whole genome shotgun (WGS) entry which is preliminary data.</text>
</comment>
<organism evidence="1 2">
    <name type="scientific">Neophaeococcomyces mojaviensis</name>
    <dbReference type="NCBI Taxonomy" id="3383035"/>
    <lineage>
        <taxon>Eukaryota</taxon>
        <taxon>Fungi</taxon>
        <taxon>Dikarya</taxon>
        <taxon>Ascomycota</taxon>
        <taxon>Pezizomycotina</taxon>
        <taxon>Eurotiomycetes</taxon>
        <taxon>Chaetothyriomycetidae</taxon>
        <taxon>Chaetothyriales</taxon>
        <taxon>Chaetothyriales incertae sedis</taxon>
        <taxon>Neophaeococcomyces</taxon>
    </lineage>
</organism>
<dbReference type="Proteomes" id="UP001172386">
    <property type="component" value="Unassembled WGS sequence"/>
</dbReference>
<reference evidence="1" key="1">
    <citation type="submission" date="2022-10" db="EMBL/GenBank/DDBJ databases">
        <title>Culturing micro-colonial fungi from biological soil crusts in the Mojave desert and describing Neophaeococcomyces mojavensis, and introducing the new genera and species Taxawa tesnikishii.</title>
        <authorList>
            <person name="Kurbessoian T."/>
            <person name="Stajich J.E."/>
        </authorList>
    </citation>
    <scope>NUCLEOTIDE SEQUENCE</scope>
    <source>
        <strain evidence="1">JES_112</strain>
    </source>
</reference>